<dbReference type="NCBIfam" id="TIGR00254">
    <property type="entry name" value="GGDEF"/>
    <property type="match status" value="1"/>
</dbReference>
<comment type="catalytic activity">
    <reaction evidence="2">
        <text>2 GTP = 3',3'-c-di-GMP + 2 diphosphate</text>
        <dbReference type="Rhea" id="RHEA:24898"/>
        <dbReference type="ChEBI" id="CHEBI:33019"/>
        <dbReference type="ChEBI" id="CHEBI:37565"/>
        <dbReference type="ChEBI" id="CHEBI:58805"/>
        <dbReference type="EC" id="2.7.7.65"/>
    </reaction>
</comment>
<dbReference type="STRING" id="1777144.AWB83_03896"/>
<evidence type="ECO:0000259" key="4">
    <source>
        <dbReference type="PROSITE" id="PS50887"/>
    </source>
</evidence>
<evidence type="ECO:0000256" key="3">
    <source>
        <dbReference type="SAM" id="Phobius"/>
    </source>
</evidence>
<dbReference type="PANTHER" id="PTHR45138:SF9">
    <property type="entry name" value="DIGUANYLATE CYCLASE DGCM-RELATED"/>
    <property type="match status" value="1"/>
</dbReference>
<dbReference type="GO" id="GO:1902201">
    <property type="term" value="P:negative regulation of bacterial-type flagellum-dependent cell motility"/>
    <property type="evidence" value="ECO:0007669"/>
    <property type="project" value="TreeGrafter"/>
</dbReference>
<comment type="caution">
    <text evidence="5">The sequence shown here is derived from an EMBL/GenBank/DDBJ whole genome shotgun (WGS) entry which is preliminary data.</text>
</comment>
<dbReference type="FunFam" id="3.30.70.270:FF:000001">
    <property type="entry name" value="Diguanylate cyclase domain protein"/>
    <property type="match status" value="1"/>
</dbReference>
<reference evidence="5" key="1">
    <citation type="submission" date="2016-01" db="EMBL/GenBank/DDBJ databases">
        <authorList>
            <person name="Peeters C."/>
        </authorList>
    </citation>
    <scope>NUCLEOTIDE SEQUENCE [LARGE SCALE GENOMIC DNA]</scope>
    <source>
        <strain evidence="5">LMG 29326</strain>
    </source>
</reference>
<dbReference type="GO" id="GO:0052621">
    <property type="term" value="F:diguanylate cyclase activity"/>
    <property type="evidence" value="ECO:0007669"/>
    <property type="project" value="UniProtKB-EC"/>
</dbReference>
<feature type="domain" description="GGDEF" evidence="4">
    <location>
        <begin position="250"/>
        <end position="384"/>
    </location>
</feature>
<sequence length="399" mass="42388">MHVDLITIYLLAIGTLLASCGMTLWERRTHPRRKRELGTLAAGYATLAVGCATVPIRHDLPGVTGSALSNLVIVTGYLLILRGVAVMNGRQYRALSVGILLGLALAWVIAGTRREVPMWNYVSAIPIAAACGMASRELLRSDGAKRAQAKDIAAVVSGGHALFYAARACILPWVATSFGPGMLSAIAKFTVYEGVLYSVILPMTLLRLVRDEAHGELLKESRTDYLTGLGNRRWFFEEGARIVRINEASRPVALLALDLDNFKTINDRYGHDAGDEVLKSFARIANDVLGPEAMFARIGGEEFAAVLPDHDRVRAKAMGEAVAARFAQTISHGAGGVEIRATVSIGLAQSGAEAATLTDLLAAADRALYSAKSLGGNRVELAQSAPPPPMALDGVACGS</sequence>
<dbReference type="Proteomes" id="UP000054978">
    <property type="component" value="Unassembled WGS sequence"/>
</dbReference>
<feature type="transmembrane region" description="Helical" evidence="3">
    <location>
        <begin position="151"/>
        <end position="174"/>
    </location>
</feature>
<proteinExistence type="predicted"/>
<dbReference type="InterPro" id="IPR029787">
    <property type="entry name" value="Nucleotide_cyclase"/>
</dbReference>
<dbReference type="EC" id="2.7.7.65" evidence="1"/>
<dbReference type="SMART" id="SM00267">
    <property type="entry name" value="GGDEF"/>
    <property type="match status" value="1"/>
</dbReference>
<keyword evidence="3" id="KW-1133">Transmembrane helix</keyword>
<dbReference type="EMBL" id="FCOB02000018">
    <property type="protein sequence ID" value="SAK76141.1"/>
    <property type="molecule type" value="Genomic_DNA"/>
</dbReference>
<evidence type="ECO:0000313" key="6">
    <source>
        <dbReference type="Proteomes" id="UP000054978"/>
    </source>
</evidence>
<protein>
    <recommendedName>
        <fullName evidence="1">diguanylate cyclase</fullName>
        <ecNumber evidence="1">2.7.7.65</ecNumber>
    </recommendedName>
</protein>
<keyword evidence="3" id="KW-0812">Transmembrane</keyword>
<dbReference type="InterPro" id="IPR000160">
    <property type="entry name" value="GGDEF_dom"/>
</dbReference>
<dbReference type="Pfam" id="PF00990">
    <property type="entry name" value="GGDEF"/>
    <property type="match status" value="1"/>
</dbReference>
<feature type="transmembrane region" description="Helical" evidence="3">
    <location>
        <begin position="37"/>
        <end position="56"/>
    </location>
</feature>
<dbReference type="GO" id="GO:0043709">
    <property type="term" value="P:cell adhesion involved in single-species biofilm formation"/>
    <property type="evidence" value="ECO:0007669"/>
    <property type="project" value="TreeGrafter"/>
</dbReference>
<dbReference type="Gene3D" id="3.30.70.270">
    <property type="match status" value="1"/>
</dbReference>
<feature type="transmembrane region" description="Helical" evidence="3">
    <location>
        <begin position="118"/>
        <end position="139"/>
    </location>
</feature>
<evidence type="ECO:0000256" key="1">
    <source>
        <dbReference type="ARBA" id="ARBA00012528"/>
    </source>
</evidence>
<dbReference type="AlphaFoldDB" id="A0A158C1L7"/>
<organism evidence="5 6">
    <name type="scientific">Caballeronia ptereochthonis</name>
    <dbReference type="NCBI Taxonomy" id="1777144"/>
    <lineage>
        <taxon>Bacteria</taxon>
        <taxon>Pseudomonadati</taxon>
        <taxon>Pseudomonadota</taxon>
        <taxon>Betaproteobacteria</taxon>
        <taxon>Burkholderiales</taxon>
        <taxon>Burkholderiaceae</taxon>
        <taxon>Caballeronia</taxon>
    </lineage>
</organism>
<dbReference type="PROSITE" id="PS50887">
    <property type="entry name" value="GGDEF"/>
    <property type="match status" value="1"/>
</dbReference>
<dbReference type="OrthoDB" id="9813903at2"/>
<evidence type="ECO:0000256" key="2">
    <source>
        <dbReference type="ARBA" id="ARBA00034247"/>
    </source>
</evidence>
<gene>
    <name evidence="5" type="ORF">AWB83_03896</name>
</gene>
<dbReference type="PANTHER" id="PTHR45138">
    <property type="entry name" value="REGULATORY COMPONENTS OF SENSORY TRANSDUCTION SYSTEM"/>
    <property type="match status" value="1"/>
</dbReference>
<accession>A0A158C1L7</accession>
<dbReference type="InterPro" id="IPR043128">
    <property type="entry name" value="Rev_trsase/Diguanyl_cyclase"/>
</dbReference>
<evidence type="ECO:0000313" key="5">
    <source>
        <dbReference type="EMBL" id="SAK76141.1"/>
    </source>
</evidence>
<feature type="transmembrane region" description="Helical" evidence="3">
    <location>
        <begin position="92"/>
        <end position="112"/>
    </location>
</feature>
<dbReference type="CDD" id="cd01949">
    <property type="entry name" value="GGDEF"/>
    <property type="match status" value="1"/>
</dbReference>
<dbReference type="SUPFAM" id="SSF55073">
    <property type="entry name" value="Nucleotide cyclase"/>
    <property type="match status" value="1"/>
</dbReference>
<keyword evidence="3" id="KW-0472">Membrane</keyword>
<dbReference type="InterPro" id="IPR050469">
    <property type="entry name" value="Diguanylate_Cyclase"/>
</dbReference>
<keyword evidence="6" id="KW-1185">Reference proteome</keyword>
<feature type="transmembrane region" description="Helical" evidence="3">
    <location>
        <begin position="6"/>
        <end position="25"/>
    </location>
</feature>
<feature type="transmembrane region" description="Helical" evidence="3">
    <location>
        <begin position="62"/>
        <end position="80"/>
    </location>
</feature>
<dbReference type="RefSeq" id="WP_087047281.1">
    <property type="nucleotide sequence ID" value="NZ_FCOB02000018.1"/>
</dbReference>
<name>A0A158C1L7_9BURK</name>
<dbReference type="GO" id="GO:0005886">
    <property type="term" value="C:plasma membrane"/>
    <property type="evidence" value="ECO:0007669"/>
    <property type="project" value="TreeGrafter"/>
</dbReference>